<reference evidence="2" key="1">
    <citation type="journal article" date="2019" name="Int. J. Syst. Evol. Microbiol.">
        <title>The Global Catalogue of Microorganisms (GCM) 10K type strain sequencing project: providing services to taxonomists for standard genome sequencing and annotation.</title>
        <authorList>
            <consortium name="The Broad Institute Genomics Platform"/>
            <consortium name="The Broad Institute Genome Sequencing Center for Infectious Disease"/>
            <person name="Wu L."/>
            <person name="Ma J."/>
        </authorList>
    </citation>
    <scope>NUCLEOTIDE SEQUENCE [LARGE SCALE GENOMIC DNA]</scope>
    <source>
        <strain evidence="2">CGMCC 1.7693</strain>
    </source>
</reference>
<dbReference type="Pfam" id="PF04229">
    <property type="entry name" value="GrpB"/>
    <property type="match status" value="1"/>
</dbReference>
<dbReference type="InterPro" id="IPR007344">
    <property type="entry name" value="GrpB/CoaE"/>
</dbReference>
<dbReference type="Proteomes" id="UP000641206">
    <property type="component" value="Unassembled WGS sequence"/>
</dbReference>
<dbReference type="EMBL" id="BMLW01000011">
    <property type="protein sequence ID" value="GGP14206.1"/>
    <property type="molecule type" value="Genomic_DNA"/>
</dbReference>
<protein>
    <recommendedName>
        <fullName evidence="3">GrpB family protein</fullName>
    </recommendedName>
</protein>
<dbReference type="PANTHER" id="PTHR34822">
    <property type="entry name" value="GRPB DOMAIN PROTEIN (AFU_ORTHOLOGUE AFUA_1G01530)"/>
    <property type="match status" value="1"/>
</dbReference>
<accession>A0ABQ2NZ77</accession>
<name>A0ABQ2NZ77_9BACI</name>
<gene>
    <name evidence="1" type="ORF">GCM10011346_37340</name>
</gene>
<proteinExistence type="predicted"/>
<dbReference type="Gene3D" id="3.30.460.10">
    <property type="entry name" value="Beta Polymerase, domain 2"/>
    <property type="match status" value="1"/>
</dbReference>
<evidence type="ECO:0008006" key="3">
    <source>
        <dbReference type="Google" id="ProtNLM"/>
    </source>
</evidence>
<organism evidence="1 2">
    <name type="scientific">Oceanobacillus neutriphilus</name>
    <dbReference type="NCBI Taxonomy" id="531815"/>
    <lineage>
        <taxon>Bacteria</taxon>
        <taxon>Bacillati</taxon>
        <taxon>Bacillota</taxon>
        <taxon>Bacilli</taxon>
        <taxon>Bacillales</taxon>
        <taxon>Bacillaceae</taxon>
        <taxon>Oceanobacillus</taxon>
    </lineage>
</organism>
<dbReference type="SUPFAM" id="SSF81301">
    <property type="entry name" value="Nucleotidyltransferase"/>
    <property type="match status" value="1"/>
</dbReference>
<dbReference type="PANTHER" id="PTHR34822:SF1">
    <property type="entry name" value="GRPB FAMILY PROTEIN"/>
    <property type="match status" value="1"/>
</dbReference>
<dbReference type="InterPro" id="IPR043519">
    <property type="entry name" value="NT_sf"/>
</dbReference>
<sequence>MLKVRLSPYNPEWINEYKKECKRLKELFGELVIQFEHFGSTSIVNMKAKSVIDMMVIVKNIDKVDQFNSQLRKLGYDIAGEWGIEGRRLLRKGGEDRTHHIHIYQEGNREIDRHLIFRDYLRIHKDEAIKYSTYKEQLAMKYHDTKEYSKAKRSYVSELEQKALEWHKKEKEYE</sequence>
<evidence type="ECO:0000313" key="1">
    <source>
        <dbReference type="EMBL" id="GGP14206.1"/>
    </source>
</evidence>
<comment type="caution">
    <text evidence="1">The sequence shown here is derived from an EMBL/GenBank/DDBJ whole genome shotgun (WGS) entry which is preliminary data.</text>
</comment>
<keyword evidence="2" id="KW-1185">Reference proteome</keyword>
<evidence type="ECO:0000313" key="2">
    <source>
        <dbReference type="Proteomes" id="UP000641206"/>
    </source>
</evidence>